<dbReference type="RefSeq" id="WP_250083346.1">
    <property type="nucleotide sequence ID" value="NZ_JAMJPJ010000030.1"/>
</dbReference>
<accession>A0ABT0STI3</accession>
<name>A0ABT0STI3_9GAMM</name>
<dbReference type="EMBL" id="JAMJPJ010000030">
    <property type="protein sequence ID" value="MCL7931143.1"/>
    <property type="molecule type" value="Genomic_DNA"/>
</dbReference>
<reference evidence="2" key="1">
    <citation type="submission" date="2022-05" db="EMBL/GenBank/DDBJ databases">
        <title>Halomonas geminus sp. nov. and Halomonas llamarensis sp. nov. isolated from high-altitude salars of the Atacama Desert.</title>
        <authorList>
            <person name="Hintersatz C."/>
            <person name="Rojas L.A."/>
            <person name="Wei T.-S."/>
            <person name="Kutschke S."/>
            <person name="Lehmann F."/>
            <person name="Jain R."/>
            <person name="Pollmann K."/>
        </authorList>
    </citation>
    <scope>NUCLEOTIDE SEQUENCE</scope>
    <source>
        <strain evidence="2">ATCHA</strain>
    </source>
</reference>
<evidence type="ECO:0000259" key="1">
    <source>
        <dbReference type="Pfam" id="PF18478"/>
    </source>
</evidence>
<evidence type="ECO:0000313" key="2">
    <source>
        <dbReference type="EMBL" id="MCL7931143.1"/>
    </source>
</evidence>
<organism evidence="2 3">
    <name type="scientific">Halomonas llamarensis</name>
    <dbReference type="NCBI Taxonomy" id="2945104"/>
    <lineage>
        <taxon>Bacteria</taxon>
        <taxon>Pseudomonadati</taxon>
        <taxon>Pseudomonadota</taxon>
        <taxon>Gammaproteobacteria</taxon>
        <taxon>Oceanospirillales</taxon>
        <taxon>Halomonadaceae</taxon>
        <taxon>Halomonas</taxon>
    </lineage>
</organism>
<gene>
    <name evidence="2" type="ORF">M8006_14335</name>
</gene>
<keyword evidence="3" id="KW-1185">Reference proteome</keyword>
<proteinExistence type="predicted"/>
<comment type="caution">
    <text evidence="2">The sequence shown here is derived from an EMBL/GenBank/DDBJ whole genome shotgun (WGS) entry which is preliminary data.</text>
</comment>
<dbReference type="Pfam" id="PF18478">
    <property type="entry name" value="PIN_10"/>
    <property type="match status" value="1"/>
</dbReference>
<feature type="domain" description="VapC45 PIN like" evidence="1">
    <location>
        <begin position="2"/>
        <end position="45"/>
    </location>
</feature>
<protein>
    <recommendedName>
        <fullName evidence="1">VapC45 PIN like domain-containing protein</fullName>
    </recommendedName>
</protein>
<dbReference type="InterPro" id="IPR041375">
    <property type="entry name" value="VapC45_PIN-like"/>
</dbReference>
<dbReference type="Proteomes" id="UP001165308">
    <property type="component" value="Unassembled WGS sequence"/>
</dbReference>
<sequence length="99" mass="11787">MPDEEWLEQLKQSDKTWIILSKDRFKKSDPERLAFEHCGITTINLGKDWNKKNVWETAMRLIEWWPVISKEVLQTSGPMHYDMTWAKSPKLKGRQKAVK</sequence>
<evidence type="ECO:0000313" key="3">
    <source>
        <dbReference type="Proteomes" id="UP001165308"/>
    </source>
</evidence>